<evidence type="ECO:0000256" key="12">
    <source>
        <dbReference type="ARBA" id="ARBA00023242"/>
    </source>
</evidence>
<evidence type="ECO:0000256" key="4">
    <source>
        <dbReference type="ARBA" id="ARBA00022448"/>
    </source>
</evidence>
<dbReference type="GO" id="GO:0006417">
    <property type="term" value="P:regulation of translation"/>
    <property type="evidence" value="ECO:0007669"/>
    <property type="project" value="UniProtKB-KW"/>
</dbReference>
<evidence type="ECO:0000256" key="8">
    <source>
        <dbReference type="ARBA" id="ARBA00022845"/>
    </source>
</evidence>
<feature type="domain" description="Btz" evidence="14">
    <location>
        <begin position="280"/>
        <end position="371"/>
    </location>
</feature>
<gene>
    <name evidence="15" type="ORF">MS3_03970</name>
</gene>
<accession>A0A094ZNM1</accession>
<dbReference type="GO" id="GO:0035145">
    <property type="term" value="C:exon-exon junction complex"/>
    <property type="evidence" value="ECO:0007669"/>
    <property type="project" value="InterPro"/>
</dbReference>
<evidence type="ECO:0000256" key="9">
    <source>
        <dbReference type="ARBA" id="ARBA00022884"/>
    </source>
</evidence>
<feature type="compositionally biased region" description="Polar residues" evidence="13">
    <location>
        <begin position="400"/>
        <end position="417"/>
    </location>
</feature>
<evidence type="ECO:0000256" key="3">
    <source>
        <dbReference type="ARBA" id="ARBA00009548"/>
    </source>
</evidence>
<proteinExistence type="inferred from homology"/>
<keyword evidence="12" id="KW-0539">Nucleus</keyword>
<protein>
    <recommendedName>
        <fullName evidence="14">Btz domain-containing protein</fullName>
    </recommendedName>
</protein>
<keyword evidence="8" id="KW-0810">Translation regulation</keyword>
<dbReference type="GO" id="GO:0006397">
    <property type="term" value="P:mRNA processing"/>
    <property type="evidence" value="ECO:0007669"/>
    <property type="project" value="UniProtKB-KW"/>
</dbReference>
<feature type="region of interest" description="Disordered" evidence="13">
    <location>
        <begin position="245"/>
        <end position="266"/>
    </location>
</feature>
<feature type="compositionally biased region" description="Basic and acidic residues" evidence="13">
    <location>
        <begin position="287"/>
        <end position="314"/>
    </location>
</feature>
<name>A0A094ZNM1_SCHHA</name>
<dbReference type="EMBL" id="KL250708">
    <property type="protein sequence ID" value="KGB35707.1"/>
    <property type="molecule type" value="Genomic_DNA"/>
</dbReference>
<comment type="subcellular location">
    <subcellularLocation>
        <location evidence="2">Cytoplasm</location>
    </subcellularLocation>
    <subcellularLocation>
        <location evidence="1">Nucleus</location>
    </subcellularLocation>
</comment>
<evidence type="ECO:0000256" key="10">
    <source>
        <dbReference type="ARBA" id="ARBA00023161"/>
    </source>
</evidence>
<feature type="region of interest" description="Disordered" evidence="13">
    <location>
        <begin position="400"/>
        <end position="424"/>
    </location>
</feature>
<keyword evidence="9" id="KW-0694">RNA-binding</keyword>
<dbReference type="Pfam" id="PF09405">
    <property type="entry name" value="Btz"/>
    <property type="match status" value="1"/>
</dbReference>
<dbReference type="InterPro" id="IPR018545">
    <property type="entry name" value="Btz_dom"/>
</dbReference>
<feature type="compositionally biased region" description="Basic and acidic residues" evidence="13">
    <location>
        <begin position="29"/>
        <end position="45"/>
    </location>
</feature>
<dbReference type="GO" id="GO:0005737">
    <property type="term" value="C:cytoplasm"/>
    <property type="evidence" value="ECO:0007669"/>
    <property type="project" value="UniProtKB-SubCell"/>
</dbReference>
<keyword evidence="6" id="KW-0507">mRNA processing</keyword>
<keyword evidence="7" id="KW-0509">mRNA transport</keyword>
<evidence type="ECO:0000259" key="14">
    <source>
        <dbReference type="Pfam" id="PF09405"/>
    </source>
</evidence>
<evidence type="ECO:0000256" key="2">
    <source>
        <dbReference type="ARBA" id="ARBA00004496"/>
    </source>
</evidence>
<evidence type="ECO:0000256" key="7">
    <source>
        <dbReference type="ARBA" id="ARBA00022816"/>
    </source>
</evidence>
<organism evidence="15">
    <name type="scientific">Schistosoma haematobium</name>
    <name type="common">Blood fluke</name>
    <dbReference type="NCBI Taxonomy" id="6185"/>
    <lineage>
        <taxon>Eukaryota</taxon>
        <taxon>Metazoa</taxon>
        <taxon>Spiralia</taxon>
        <taxon>Lophotrochozoa</taxon>
        <taxon>Platyhelminthes</taxon>
        <taxon>Trematoda</taxon>
        <taxon>Digenea</taxon>
        <taxon>Strigeidida</taxon>
        <taxon>Schistosomatoidea</taxon>
        <taxon>Schistosomatidae</taxon>
        <taxon>Schistosoma</taxon>
    </lineage>
</organism>
<comment type="similarity">
    <text evidence="3">Belongs to the CASC3 family.</text>
</comment>
<feature type="compositionally biased region" description="Basic residues" evidence="13">
    <location>
        <begin position="1"/>
        <end position="14"/>
    </location>
</feature>
<evidence type="ECO:0000256" key="13">
    <source>
        <dbReference type="SAM" id="MobiDB-lite"/>
    </source>
</evidence>
<sequence>MINRKRSYSSRSRSRSSGFYTPRRKNRSRSNERSKFSSSLKERNRQRSHSKNLDYSPRRSLSPAERSKNLTFTRSISLFSLESKFSRLRKPEIQSSVNPIADFQTEGVRSTARDSHSPISLTERFTRLTNSGTAVYNKRRYGRFGDNHRLPHLILTNNTKLPPATLMRQAKEISIVIERTFPLNMDLSTHEKPVTFDFRHSHIVIPRRPNEGYKPVFDRPGLKFYNTEADEVQIYKRLVDTISSSNTRRSNNMDNKKESEYHDISHFTGPGRFYGSRVDERLMDSKRTYPLDPSETPKGHSYYLHDDRTDDGYGPRRRWNNKSDRLYSSSYQRDRRSRRTSPSPRSSRSEIKPKKWLHDKFEEMEGDNSSQKPIPMPVPAPKPILWSTIGKEILNGNKTVVSDDQNYSPNSAANQSPLTDNENTTNTLETKVQSVVANSTVRSNEKVSTKEEHFNSEVFHLDVDHVFDEAIER</sequence>
<keyword evidence="4" id="KW-0813">Transport</keyword>
<evidence type="ECO:0000256" key="11">
    <source>
        <dbReference type="ARBA" id="ARBA00023187"/>
    </source>
</evidence>
<dbReference type="AlphaFoldDB" id="A0A094ZNM1"/>
<evidence type="ECO:0000256" key="1">
    <source>
        <dbReference type="ARBA" id="ARBA00004123"/>
    </source>
</evidence>
<feature type="compositionally biased region" description="Basic and acidic residues" evidence="13">
    <location>
        <begin position="347"/>
        <end position="358"/>
    </location>
</feature>
<dbReference type="GO" id="GO:0003729">
    <property type="term" value="F:mRNA binding"/>
    <property type="evidence" value="ECO:0007669"/>
    <property type="project" value="InterPro"/>
</dbReference>
<feature type="compositionally biased region" description="Basic and acidic residues" evidence="13">
    <location>
        <begin position="254"/>
        <end position="265"/>
    </location>
</feature>
<feature type="region of interest" description="Disordered" evidence="13">
    <location>
        <begin position="287"/>
        <end position="358"/>
    </location>
</feature>
<keyword evidence="11" id="KW-0508">mRNA splicing</keyword>
<dbReference type="GO" id="GO:0008380">
    <property type="term" value="P:RNA splicing"/>
    <property type="evidence" value="ECO:0007669"/>
    <property type="project" value="UniProtKB-KW"/>
</dbReference>
<dbReference type="GO" id="GO:0051028">
    <property type="term" value="P:mRNA transport"/>
    <property type="evidence" value="ECO:0007669"/>
    <property type="project" value="UniProtKB-KW"/>
</dbReference>
<evidence type="ECO:0000256" key="5">
    <source>
        <dbReference type="ARBA" id="ARBA00022490"/>
    </source>
</evidence>
<keyword evidence="5" id="KW-0963">Cytoplasm</keyword>
<keyword evidence="10" id="KW-0866">Nonsense-mediated mRNA decay</keyword>
<evidence type="ECO:0000313" key="15">
    <source>
        <dbReference type="EMBL" id="KGB35707.1"/>
    </source>
</evidence>
<reference evidence="15" key="1">
    <citation type="journal article" date="2012" name="Nat. Genet.">
        <title>Whole-genome sequence of Schistosoma haematobium.</title>
        <authorList>
            <person name="Young N.D."/>
            <person name="Jex A.R."/>
            <person name="Li B."/>
            <person name="Liu S."/>
            <person name="Yang L."/>
            <person name="Xiong Z."/>
            <person name="Li Y."/>
            <person name="Cantacessi C."/>
            <person name="Hall R.S."/>
            <person name="Xu X."/>
            <person name="Chen F."/>
            <person name="Wu X."/>
            <person name="Zerlotini A."/>
            <person name="Oliveira G."/>
            <person name="Hofmann A."/>
            <person name="Zhang G."/>
            <person name="Fang X."/>
            <person name="Kang Y."/>
            <person name="Campbell B.E."/>
            <person name="Loukas A."/>
            <person name="Ranganathan S."/>
            <person name="Rollinson D."/>
            <person name="Rinaldi G."/>
            <person name="Brindley P.J."/>
            <person name="Yang H."/>
            <person name="Wang J."/>
            <person name="Wang J."/>
            <person name="Gasser R.B."/>
        </authorList>
    </citation>
    <scope>NUCLEOTIDE SEQUENCE [LARGE SCALE GENOMIC DNA]</scope>
</reference>
<evidence type="ECO:0000256" key="6">
    <source>
        <dbReference type="ARBA" id="ARBA00022664"/>
    </source>
</evidence>
<feature type="region of interest" description="Disordered" evidence="13">
    <location>
        <begin position="1"/>
        <end position="66"/>
    </location>
</feature>
<dbReference type="GO" id="GO:0000184">
    <property type="term" value="P:nuclear-transcribed mRNA catabolic process, nonsense-mediated decay"/>
    <property type="evidence" value="ECO:0007669"/>
    <property type="project" value="UniProtKB-KW"/>
</dbReference>